<dbReference type="EMBL" id="NMUF01000007">
    <property type="protein sequence ID" value="RFA99290.1"/>
    <property type="molecule type" value="Genomic_DNA"/>
</dbReference>
<dbReference type="AlphaFoldDB" id="A0A371R5J6"/>
<sequence length="278" mass="31208">MCTLYGREGYHGLFLRPMAAQMGCELVQLDYMTLYRTYRRGAPGVFYIEDVWYKHGSAPRPRHEVPEAFKGLMGRIYPVLGNVQVFYTDGTVNYVAEAPCGKAGLLAKRGEPLVTDLLLPLYLEIGDVAKALIAAKKFYKCGLPSTPAELVEGIYSGRYKAAYFWLGWAPGVKARPNPVLKKALAGFWGLTVVAVEVDMPDSYAYPPPYLDVDWGPYAHNRRLVEEASPLRDRGWMDFVEEVHGVIHAYLHGQVELEKATRITKRIEGVLRDVGEGLY</sequence>
<comment type="caution">
    <text evidence="1">The sequence shown here is derived from an EMBL/GenBank/DDBJ whole genome shotgun (WGS) entry which is preliminary data.</text>
</comment>
<organism evidence="1 2">
    <name type="scientific">Pyrobaculum aerophilum</name>
    <dbReference type="NCBI Taxonomy" id="13773"/>
    <lineage>
        <taxon>Archaea</taxon>
        <taxon>Thermoproteota</taxon>
        <taxon>Thermoprotei</taxon>
        <taxon>Thermoproteales</taxon>
        <taxon>Thermoproteaceae</taxon>
        <taxon>Pyrobaculum</taxon>
    </lineage>
</organism>
<protein>
    <submittedName>
        <fullName evidence="1">Uncharacterized protein</fullName>
    </submittedName>
</protein>
<dbReference type="RefSeq" id="WP_116430431.1">
    <property type="nucleotide sequence ID" value="NZ_NMUF01000007.1"/>
</dbReference>
<reference evidence="1 2" key="1">
    <citation type="submission" date="2017-07" db="EMBL/GenBank/DDBJ databases">
        <title>Draft genome sequence of aerobic hyperthermophilic archaea, Pyrobaculum aerophilum YKB31 and YKB32.</title>
        <authorList>
            <person name="Mochizuki T."/>
            <person name="Berliner A.J."/>
            <person name="Yoshida-Takashima Y."/>
            <person name="Takaki Y."/>
            <person name="Nunoura T."/>
            <person name="Takai K."/>
        </authorList>
    </citation>
    <scope>NUCLEOTIDE SEQUENCE [LARGE SCALE GENOMIC DNA]</scope>
    <source>
        <strain evidence="1 2">YKB32</strain>
    </source>
</reference>
<name>A0A371R5J6_9CREN</name>
<evidence type="ECO:0000313" key="2">
    <source>
        <dbReference type="Proteomes" id="UP000256877"/>
    </source>
</evidence>
<dbReference type="Proteomes" id="UP000256877">
    <property type="component" value="Unassembled WGS sequence"/>
</dbReference>
<gene>
    <name evidence="1" type="ORF">CGL52_03660</name>
</gene>
<proteinExistence type="predicted"/>
<dbReference type="OrthoDB" id="24363at2157"/>
<evidence type="ECO:0000313" key="1">
    <source>
        <dbReference type="EMBL" id="RFA99290.1"/>
    </source>
</evidence>
<accession>A0A371R5J6</accession>